<dbReference type="EMBL" id="JAJJMB010008256">
    <property type="protein sequence ID" value="KAI3924801.1"/>
    <property type="molecule type" value="Genomic_DNA"/>
</dbReference>
<sequence length="1104" mass="121903">MDNGDVDKKFHPLDFGALPPWQLTVTLADGEKQYIKIPYSEGTHVVGLPLGLGVPEVIASHYKTLLCMVNGMTCHNQSNSEVRTTREGFIYKIRSFSFQAHPIKLFFHISQTPASPSKKRKLCTVESGPCDIEKPEHLPPPKSNDWPATPVLLVQESVIEENMVESDDLPLPRVKRSRSQDVPTSASLICSEKQTEKVESVAGVVPVRESVDATSTNCLTVGSATLSSSTPVDITPPPVESTSVSSPVGNEWFEYVENFKIPKVYTDLYKKISSKYGHMVTKKVIKSSYAMRLVCITSLIKIAYTMETVRGVDLSAVLLESWEGDIKVSETLQFNIKWLREIFGRLKSSWKTSFSIEEEVECHEKVLDAEQVNYVGLISRKDELEKELVDVKINIRKSEAKISSEREAIRKMMAGKYIFLFEPVLGNFYISSVITPSIAAASSSHSKLFREPSFPPAHMMDNEDVEKKFHPLDLGILPPWQITVTLADGGKQHIKIPYTEGTHVVGLPLGLDVPKVIAFNYKTLLCMVNGMTSIITNLTLKLERQQKVAARHLDKMNRYRLELEELQRTVDGGMAVLQVVMAPVSPSKKRKLSTEESEPCDTQAVCIEKPEHLPPPTSNDRPVIRVLLVQESVIEENMDESDGIPLTRVKGLRGENIPSSASLACSDVQTEKVESDAVVLPIGGPVDATMTSTSINCQTEAFDSTLLPTSTTIDIIPPVVESTSVSGQGEHEGLEYVQNFESDDLPLTSVNLSPGGDVPTSASPICPDVEIVKTESDAGVVPVGEPVAATLTSTYANGLTVDYTTLPISTPIDIIPPIVESTSISGQGEDEGFEDVDNLKLDDLPLSSMKRFGSKDVHASASLICSEVKTEKVASVAGALVVLEPVDATMTSTSANCLTPADSTLPLILSTSVSSRVGDEWFEYVDNFRIPKVYADLYKKIFSIYGHMATKKVIRSNDDILLAAVISLMKIVSRMETIRGVELGVALLESWEGDIGDAETLQFNIKWLRETFNTLKNSWKSSFAIDKEVESREQVLDATQVEYAGLRSRKDQLETELLELKTKIREFEGKISSEREAIHIKLAEKNIFLFEPVLRNLFNLEITN</sequence>
<feature type="coiled-coil region" evidence="1">
    <location>
        <begin position="367"/>
        <end position="401"/>
    </location>
</feature>
<dbReference type="Proteomes" id="UP001202328">
    <property type="component" value="Unassembled WGS sequence"/>
</dbReference>
<organism evidence="2 3">
    <name type="scientific">Papaver atlanticum</name>
    <dbReference type="NCBI Taxonomy" id="357466"/>
    <lineage>
        <taxon>Eukaryota</taxon>
        <taxon>Viridiplantae</taxon>
        <taxon>Streptophyta</taxon>
        <taxon>Embryophyta</taxon>
        <taxon>Tracheophyta</taxon>
        <taxon>Spermatophyta</taxon>
        <taxon>Magnoliopsida</taxon>
        <taxon>Ranunculales</taxon>
        <taxon>Papaveraceae</taxon>
        <taxon>Papaveroideae</taxon>
        <taxon>Papaver</taxon>
    </lineage>
</organism>
<reference evidence="2" key="1">
    <citation type="submission" date="2022-04" db="EMBL/GenBank/DDBJ databases">
        <title>A functionally conserved STORR gene fusion in Papaver species that diverged 16.8 million years ago.</title>
        <authorList>
            <person name="Catania T."/>
        </authorList>
    </citation>
    <scope>NUCLEOTIDE SEQUENCE</scope>
    <source>
        <strain evidence="2">S-188037</strain>
    </source>
</reference>
<keyword evidence="1" id="KW-0175">Coiled coil</keyword>
<accession>A0AAD4XL90</accession>
<gene>
    <name evidence="2" type="ORF">MKW98_031052</name>
</gene>
<evidence type="ECO:0000313" key="3">
    <source>
        <dbReference type="Proteomes" id="UP001202328"/>
    </source>
</evidence>
<evidence type="ECO:0000256" key="1">
    <source>
        <dbReference type="SAM" id="Coils"/>
    </source>
</evidence>
<name>A0AAD4XL90_9MAGN</name>
<dbReference type="AlphaFoldDB" id="A0AAD4XL90"/>
<comment type="caution">
    <text evidence="2">The sequence shown here is derived from an EMBL/GenBank/DDBJ whole genome shotgun (WGS) entry which is preliminary data.</text>
</comment>
<evidence type="ECO:0000313" key="2">
    <source>
        <dbReference type="EMBL" id="KAI3924801.1"/>
    </source>
</evidence>
<protein>
    <submittedName>
        <fullName evidence="2">Uncharacterized protein</fullName>
    </submittedName>
</protein>
<keyword evidence="3" id="KW-1185">Reference proteome</keyword>
<feature type="coiled-coil region" evidence="1">
    <location>
        <begin position="1036"/>
        <end position="1077"/>
    </location>
</feature>
<proteinExistence type="predicted"/>
<feature type="coiled-coil region" evidence="1">
    <location>
        <begin position="542"/>
        <end position="569"/>
    </location>
</feature>